<feature type="compositionally biased region" description="Low complexity" evidence="9">
    <location>
        <begin position="402"/>
        <end position="434"/>
    </location>
</feature>
<dbReference type="CDD" id="cd14014">
    <property type="entry name" value="STKc_PknB_like"/>
    <property type="match status" value="1"/>
</dbReference>
<keyword evidence="3" id="KW-0808">Transferase</keyword>
<dbReference type="Pfam" id="PF00069">
    <property type="entry name" value="Pkinase"/>
    <property type="match status" value="1"/>
</dbReference>
<dbReference type="EC" id="2.7.11.1" evidence="1"/>
<dbReference type="GO" id="GO:0045717">
    <property type="term" value="P:negative regulation of fatty acid biosynthetic process"/>
    <property type="evidence" value="ECO:0007669"/>
    <property type="project" value="UniProtKB-ARBA"/>
</dbReference>
<feature type="domain" description="PASTA" evidence="12">
    <location>
        <begin position="608"/>
        <end position="674"/>
    </location>
</feature>
<feature type="domain" description="PASTA" evidence="12">
    <location>
        <begin position="472"/>
        <end position="539"/>
    </location>
</feature>
<evidence type="ECO:0000256" key="10">
    <source>
        <dbReference type="SAM" id="Phobius"/>
    </source>
</evidence>
<evidence type="ECO:0000256" key="1">
    <source>
        <dbReference type="ARBA" id="ARBA00012513"/>
    </source>
</evidence>
<dbReference type="SMART" id="SM00740">
    <property type="entry name" value="PASTA"/>
    <property type="match status" value="4"/>
</dbReference>
<keyword evidence="5 13" id="KW-0418">Kinase</keyword>
<evidence type="ECO:0000256" key="5">
    <source>
        <dbReference type="ARBA" id="ARBA00022777"/>
    </source>
</evidence>
<dbReference type="PROSITE" id="PS00108">
    <property type="entry name" value="PROTEIN_KINASE_ST"/>
    <property type="match status" value="1"/>
</dbReference>
<evidence type="ECO:0000256" key="9">
    <source>
        <dbReference type="SAM" id="MobiDB-lite"/>
    </source>
</evidence>
<feature type="domain" description="PASTA" evidence="12">
    <location>
        <begin position="540"/>
        <end position="607"/>
    </location>
</feature>
<dbReference type="InterPro" id="IPR008271">
    <property type="entry name" value="Ser/Thr_kinase_AS"/>
</dbReference>
<evidence type="ECO:0000256" key="4">
    <source>
        <dbReference type="ARBA" id="ARBA00022741"/>
    </source>
</evidence>
<dbReference type="CDD" id="cd06577">
    <property type="entry name" value="PASTA_pknB"/>
    <property type="match status" value="4"/>
</dbReference>
<dbReference type="PANTHER" id="PTHR43289:SF34">
    <property type="entry name" value="SERINE_THREONINE-PROTEIN KINASE YBDM-RELATED"/>
    <property type="match status" value="1"/>
</dbReference>
<dbReference type="FunFam" id="1.10.510.10:FF:000021">
    <property type="entry name" value="Serine/threonine protein kinase"/>
    <property type="match status" value="1"/>
</dbReference>
<dbReference type="SUPFAM" id="SSF56112">
    <property type="entry name" value="Protein kinase-like (PK-like)"/>
    <property type="match status" value="1"/>
</dbReference>
<keyword evidence="10" id="KW-1133">Transmembrane helix</keyword>
<feature type="domain" description="PASTA" evidence="12">
    <location>
        <begin position="675"/>
        <end position="739"/>
    </location>
</feature>
<keyword evidence="4" id="KW-0547">Nucleotide-binding</keyword>
<dbReference type="InterPro" id="IPR000719">
    <property type="entry name" value="Prot_kinase_dom"/>
</dbReference>
<feature type="domain" description="Protein kinase" evidence="11">
    <location>
        <begin position="28"/>
        <end position="294"/>
    </location>
</feature>
<feature type="transmembrane region" description="Helical" evidence="10">
    <location>
        <begin position="451"/>
        <end position="472"/>
    </location>
</feature>
<dbReference type="Proteomes" id="UP000198742">
    <property type="component" value="Unassembled WGS sequence"/>
</dbReference>
<sequence length="739" mass="78040">MEPPEHARARAPGASGDPLVGRLLDRRYRIGPRIARGGMASVYEATDTRLDRTVAVKVMHPGLGDDQEFAARFVREARAAARLNHPHVVGVYDQGDDTSEGQDTVFLVMEYVPGHTLRDVVRKESPMPPTRALAVLEPVVSALAAAHRAGLIHRDVKPENVLIADEAHGGQVKVADFGLAKAVSADTQHTATGGVLIGTVSYLAPELVVDGRSDARADVYATGVVLYELLTGRKPHEGESPIQVAYRHVHHDVPLPSLLQPAIPDYVDALVARATSRDRDQRPADATVLLHHVHRVEQALREGLAADPELAADLRPRPVPETQSEYDDPGNDTTPEPFDASALALLTEVDPRDSGLVDDGTPDRTTALERHLVPPGAPERAGGPVTEPMRTTPTDAPRDDVPTSAVPVAPAPVRAPATPSGRSPGTSPGKSPSKVAPVATAPRRRSVKGPLVLLLAVLLLAGVAGGAYWFGWARYTTTPGVLTLDEAAATAKLEDAGLDVALGDPAYSENVDPGLVISTDPGPGGKVLSGGTVTLVLSLGPERYDVPDLSGRTEDQAQDALAATNLAFGKSVGRWSETVPEGQVIRTSPKVGTTLKPGASVDLVLSRGRKPLPIRDWTGKSFDDAKAALEARKLQVTVADQQYSDTVAEGDVISQDPATGTLYKGDTVSFVVSLGPELVEVPRVRAMGVEAATELLEGLGFVVETEQADSYLGLGFVYSSDPAQGDEVPKGSTITLFLI</sequence>
<dbReference type="InterPro" id="IPR005543">
    <property type="entry name" value="PASTA_dom"/>
</dbReference>
<accession>A0A1H4ZUH8</accession>
<dbReference type="GO" id="GO:0004674">
    <property type="term" value="F:protein serine/threonine kinase activity"/>
    <property type="evidence" value="ECO:0007669"/>
    <property type="project" value="UniProtKB-KW"/>
</dbReference>
<keyword evidence="2 13" id="KW-0723">Serine/threonine-protein kinase</keyword>
<evidence type="ECO:0000259" key="11">
    <source>
        <dbReference type="PROSITE" id="PS50011"/>
    </source>
</evidence>
<dbReference type="EMBL" id="FNRT01000002">
    <property type="protein sequence ID" value="SED32990.1"/>
    <property type="molecule type" value="Genomic_DNA"/>
</dbReference>
<evidence type="ECO:0000256" key="8">
    <source>
        <dbReference type="ARBA" id="ARBA00048679"/>
    </source>
</evidence>
<evidence type="ECO:0000313" key="14">
    <source>
        <dbReference type="Proteomes" id="UP000198742"/>
    </source>
</evidence>
<evidence type="ECO:0000313" key="13">
    <source>
        <dbReference type="EMBL" id="SED32990.1"/>
    </source>
</evidence>
<gene>
    <name evidence="13" type="ORF">SAMN04489844_4192</name>
</gene>
<comment type="catalytic activity">
    <reaction evidence="7">
        <text>L-threonyl-[protein] + ATP = O-phospho-L-threonyl-[protein] + ADP + H(+)</text>
        <dbReference type="Rhea" id="RHEA:46608"/>
        <dbReference type="Rhea" id="RHEA-COMP:11060"/>
        <dbReference type="Rhea" id="RHEA-COMP:11605"/>
        <dbReference type="ChEBI" id="CHEBI:15378"/>
        <dbReference type="ChEBI" id="CHEBI:30013"/>
        <dbReference type="ChEBI" id="CHEBI:30616"/>
        <dbReference type="ChEBI" id="CHEBI:61977"/>
        <dbReference type="ChEBI" id="CHEBI:456216"/>
        <dbReference type="EC" id="2.7.11.1"/>
    </reaction>
</comment>
<dbReference type="Pfam" id="PF03793">
    <property type="entry name" value="PASTA"/>
    <property type="match status" value="4"/>
</dbReference>
<evidence type="ECO:0000256" key="2">
    <source>
        <dbReference type="ARBA" id="ARBA00022527"/>
    </source>
</evidence>
<dbReference type="Gene3D" id="1.10.510.10">
    <property type="entry name" value="Transferase(Phosphotransferase) domain 1"/>
    <property type="match status" value="1"/>
</dbReference>
<dbReference type="FunFam" id="3.30.200.20:FF:000035">
    <property type="entry name" value="Serine/threonine protein kinase Stk1"/>
    <property type="match status" value="1"/>
</dbReference>
<feature type="region of interest" description="Disordered" evidence="9">
    <location>
        <begin position="304"/>
        <end position="338"/>
    </location>
</feature>
<evidence type="ECO:0000259" key="12">
    <source>
        <dbReference type="PROSITE" id="PS51178"/>
    </source>
</evidence>
<dbReference type="Gene3D" id="3.30.10.20">
    <property type="match status" value="4"/>
</dbReference>
<evidence type="ECO:0000256" key="3">
    <source>
        <dbReference type="ARBA" id="ARBA00022679"/>
    </source>
</evidence>
<dbReference type="PROSITE" id="PS50011">
    <property type="entry name" value="PROTEIN_KINASE_DOM"/>
    <property type="match status" value="1"/>
</dbReference>
<dbReference type="AlphaFoldDB" id="A0A1H4ZUH8"/>
<comment type="catalytic activity">
    <reaction evidence="8">
        <text>L-seryl-[protein] + ATP = O-phospho-L-seryl-[protein] + ADP + H(+)</text>
        <dbReference type="Rhea" id="RHEA:17989"/>
        <dbReference type="Rhea" id="RHEA-COMP:9863"/>
        <dbReference type="Rhea" id="RHEA-COMP:11604"/>
        <dbReference type="ChEBI" id="CHEBI:15378"/>
        <dbReference type="ChEBI" id="CHEBI:29999"/>
        <dbReference type="ChEBI" id="CHEBI:30616"/>
        <dbReference type="ChEBI" id="CHEBI:83421"/>
        <dbReference type="ChEBI" id="CHEBI:456216"/>
        <dbReference type="EC" id="2.7.11.1"/>
    </reaction>
</comment>
<proteinExistence type="predicted"/>
<reference evidence="14" key="1">
    <citation type="submission" date="2016-10" db="EMBL/GenBank/DDBJ databases">
        <authorList>
            <person name="Varghese N."/>
            <person name="Submissions S."/>
        </authorList>
    </citation>
    <scope>NUCLEOTIDE SEQUENCE [LARGE SCALE GENOMIC DNA]</scope>
    <source>
        <strain evidence="14">DSM 22017</strain>
    </source>
</reference>
<dbReference type="InterPro" id="IPR011009">
    <property type="entry name" value="Kinase-like_dom_sf"/>
</dbReference>
<dbReference type="GO" id="GO:0005524">
    <property type="term" value="F:ATP binding"/>
    <property type="evidence" value="ECO:0007669"/>
    <property type="project" value="UniProtKB-KW"/>
</dbReference>
<evidence type="ECO:0000256" key="6">
    <source>
        <dbReference type="ARBA" id="ARBA00022840"/>
    </source>
</evidence>
<dbReference type="Gene3D" id="3.30.200.20">
    <property type="entry name" value="Phosphorylase Kinase, domain 1"/>
    <property type="match status" value="1"/>
</dbReference>
<dbReference type="PANTHER" id="PTHR43289">
    <property type="entry name" value="MITOGEN-ACTIVATED PROTEIN KINASE KINASE KINASE 20-RELATED"/>
    <property type="match status" value="1"/>
</dbReference>
<dbReference type="PROSITE" id="PS51178">
    <property type="entry name" value="PASTA"/>
    <property type="match status" value="4"/>
</dbReference>
<keyword evidence="14" id="KW-1185">Reference proteome</keyword>
<keyword evidence="6" id="KW-0067">ATP-binding</keyword>
<name>A0A1H4ZUH8_9ACTN</name>
<feature type="region of interest" description="Disordered" evidence="9">
    <location>
        <begin position="350"/>
        <end position="442"/>
    </location>
</feature>
<keyword evidence="10" id="KW-0812">Transmembrane</keyword>
<evidence type="ECO:0000256" key="7">
    <source>
        <dbReference type="ARBA" id="ARBA00047899"/>
    </source>
</evidence>
<dbReference type="SMART" id="SM00220">
    <property type="entry name" value="S_TKc"/>
    <property type="match status" value="1"/>
</dbReference>
<organism evidence="13 14">
    <name type="scientific">Nocardioides exalbidus</name>
    <dbReference type="NCBI Taxonomy" id="402596"/>
    <lineage>
        <taxon>Bacteria</taxon>
        <taxon>Bacillati</taxon>
        <taxon>Actinomycetota</taxon>
        <taxon>Actinomycetes</taxon>
        <taxon>Propionibacteriales</taxon>
        <taxon>Nocardioidaceae</taxon>
        <taxon>Nocardioides</taxon>
    </lineage>
</organism>
<dbReference type="STRING" id="402596.SAMN04489844_4192"/>
<protein>
    <recommendedName>
        <fullName evidence="1">non-specific serine/threonine protein kinase</fullName>
        <ecNumber evidence="1">2.7.11.1</ecNumber>
    </recommendedName>
</protein>
<keyword evidence="10" id="KW-0472">Membrane</keyword>